<organism evidence="1">
    <name type="scientific">marine metagenome</name>
    <dbReference type="NCBI Taxonomy" id="408172"/>
    <lineage>
        <taxon>unclassified sequences</taxon>
        <taxon>metagenomes</taxon>
        <taxon>ecological metagenomes</taxon>
    </lineage>
</organism>
<dbReference type="InterPro" id="IPR023214">
    <property type="entry name" value="HAD_sf"/>
</dbReference>
<evidence type="ECO:0000313" key="1">
    <source>
        <dbReference type="EMBL" id="SVA02278.1"/>
    </source>
</evidence>
<accession>A0A381SG66</accession>
<gene>
    <name evidence="1" type="ORF">METZ01_LOCUS55132</name>
</gene>
<dbReference type="Gene3D" id="3.40.50.1000">
    <property type="entry name" value="HAD superfamily/HAD-like"/>
    <property type="match status" value="1"/>
</dbReference>
<reference evidence="1" key="1">
    <citation type="submission" date="2018-05" db="EMBL/GenBank/DDBJ databases">
        <authorList>
            <person name="Lanie J.A."/>
            <person name="Ng W.-L."/>
            <person name="Kazmierczak K.M."/>
            <person name="Andrzejewski T.M."/>
            <person name="Davidsen T.M."/>
            <person name="Wayne K.J."/>
            <person name="Tettelin H."/>
            <person name="Glass J.I."/>
            <person name="Rusch D."/>
            <person name="Podicherti R."/>
            <person name="Tsui H.-C.T."/>
            <person name="Winkler M.E."/>
        </authorList>
    </citation>
    <scope>NUCLEOTIDE SEQUENCE</scope>
</reference>
<proteinExistence type="predicted"/>
<name>A0A381SG66_9ZZZZ</name>
<dbReference type="AlphaFoldDB" id="A0A381SG66"/>
<dbReference type="EMBL" id="UINC01002988">
    <property type="protein sequence ID" value="SVA02278.1"/>
    <property type="molecule type" value="Genomic_DNA"/>
</dbReference>
<sequence>MPLPKLYCDMDGVLADFKKGAEKATGVPISKWMSLTKKEKWNPIRNDKTFWERLPWIKDGRQLWSYIKKHKPDILSAYVKRDIDPNCIPGKTKWCRSQLGLSGARVNLVLRSQKQDYAQTGYRSPAVLVDDYKPNTDAFTRRGGIGIYHTSASNSIRQLKQLGF</sequence>
<protein>
    <submittedName>
        <fullName evidence="1">Uncharacterized protein</fullName>
    </submittedName>
</protein>